<gene>
    <name evidence="1" type="ORF">BV22DRAFT_1048890</name>
</gene>
<dbReference type="EMBL" id="MU266484">
    <property type="protein sequence ID" value="KAH7922467.1"/>
    <property type="molecule type" value="Genomic_DNA"/>
</dbReference>
<keyword evidence="2" id="KW-1185">Reference proteome</keyword>
<protein>
    <submittedName>
        <fullName evidence="1">Uncharacterized protein</fullName>
    </submittedName>
</protein>
<evidence type="ECO:0000313" key="2">
    <source>
        <dbReference type="Proteomes" id="UP000790709"/>
    </source>
</evidence>
<reference evidence="1" key="1">
    <citation type="journal article" date="2021" name="New Phytol.">
        <title>Evolutionary innovations through gain and loss of genes in the ectomycorrhizal Boletales.</title>
        <authorList>
            <person name="Wu G."/>
            <person name="Miyauchi S."/>
            <person name="Morin E."/>
            <person name="Kuo A."/>
            <person name="Drula E."/>
            <person name="Varga T."/>
            <person name="Kohler A."/>
            <person name="Feng B."/>
            <person name="Cao Y."/>
            <person name="Lipzen A."/>
            <person name="Daum C."/>
            <person name="Hundley H."/>
            <person name="Pangilinan J."/>
            <person name="Johnson J."/>
            <person name="Barry K."/>
            <person name="LaButti K."/>
            <person name="Ng V."/>
            <person name="Ahrendt S."/>
            <person name="Min B."/>
            <person name="Choi I.G."/>
            <person name="Park H."/>
            <person name="Plett J.M."/>
            <person name="Magnuson J."/>
            <person name="Spatafora J.W."/>
            <person name="Nagy L.G."/>
            <person name="Henrissat B."/>
            <person name="Grigoriev I.V."/>
            <person name="Yang Z.L."/>
            <person name="Xu J."/>
            <person name="Martin F.M."/>
        </authorList>
    </citation>
    <scope>NUCLEOTIDE SEQUENCE</scope>
    <source>
        <strain evidence="1">KUC20120723A-06</strain>
    </source>
</reference>
<proteinExistence type="predicted"/>
<name>A0ACB8BAI4_9AGAM</name>
<evidence type="ECO:0000313" key="1">
    <source>
        <dbReference type="EMBL" id="KAH7922467.1"/>
    </source>
</evidence>
<organism evidence="1 2">
    <name type="scientific">Leucogyrophana mollusca</name>
    <dbReference type="NCBI Taxonomy" id="85980"/>
    <lineage>
        <taxon>Eukaryota</taxon>
        <taxon>Fungi</taxon>
        <taxon>Dikarya</taxon>
        <taxon>Basidiomycota</taxon>
        <taxon>Agaricomycotina</taxon>
        <taxon>Agaricomycetes</taxon>
        <taxon>Agaricomycetidae</taxon>
        <taxon>Boletales</taxon>
        <taxon>Boletales incertae sedis</taxon>
        <taxon>Leucogyrophana</taxon>
    </lineage>
</organism>
<dbReference type="Proteomes" id="UP000790709">
    <property type="component" value="Unassembled WGS sequence"/>
</dbReference>
<comment type="caution">
    <text evidence="1">The sequence shown here is derived from an EMBL/GenBank/DDBJ whole genome shotgun (WGS) entry which is preliminary data.</text>
</comment>
<accession>A0ACB8BAI4</accession>
<sequence>MTSGGRDYLLRELCLSFVPLLPTDRVNSWTDDSVLSTTRFCNVFRVLDRASQYLIREVIERGPQEPTEVIFRVVLFNTFTNIKTYELLRKGIQPLTWATYTRDKYEGLLRPLYESQISIYTGSYRKPAANMGYSENFMNHLVLLEDLMEELPQQVANAKFLVDVYDWLLPKPGMGEFTAYQLLLNLSYSSIMNFSEFDFVAVGLGARAGLRQCFGDVPRSMEVTIIRWMQATQSAHFARLGLSFEGLGPDHAPLMLCDIEHTLCELDKYVRVDTGKSRGRAYDPSNARPLEKLCLPKAWSNSARRTPRLKPVSKTGADEEVVEKYDVASIRNHRVVKGKLQLHVYWRGYPDDESTWEPESVLLEDAPEAVKDYWETTRWVWNIRRHACINNTETLQEA</sequence>